<protein>
    <recommendedName>
        <fullName evidence="4">Lipoprotein</fullName>
    </recommendedName>
</protein>
<evidence type="ECO:0000313" key="3">
    <source>
        <dbReference type="Proteomes" id="UP000233654"/>
    </source>
</evidence>
<reference evidence="2 3" key="1">
    <citation type="journal article" date="2017" name="ISME J.">
        <title>Potential for microbial H2 and metal transformations associated with novel bacteria and archaea in deep terrestrial subsurface sediments.</title>
        <authorList>
            <person name="Hernsdorf A.W."/>
            <person name="Amano Y."/>
            <person name="Miyakawa K."/>
            <person name="Ise K."/>
            <person name="Suzuki Y."/>
            <person name="Anantharaman K."/>
            <person name="Probst A."/>
            <person name="Burstein D."/>
            <person name="Thomas B.C."/>
            <person name="Banfield J.F."/>
        </authorList>
    </citation>
    <scope>NUCLEOTIDE SEQUENCE [LARGE SCALE GENOMIC DNA]</scope>
    <source>
        <strain evidence="2">HGW-Actinobacteria-3</strain>
    </source>
</reference>
<dbReference type="AlphaFoldDB" id="A0A2N3G4K3"/>
<name>A0A2N3G4K3_9ACTN</name>
<comment type="caution">
    <text evidence="2">The sequence shown here is derived from an EMBL/GenBank/DDBJ whole genome shotgun (WGS) entry which is preliminary data.</text>
</comment>
<dbReference type="Proteomes" id="UP000233654">
    <property type="component" value="Unassembled WGS sequence"/>
</dbReference>
<proteinExistence type="predicted"/>
<evidence type="ECO:0008006" key="4">
    <source>
        <dbReference type="Google" id="ProtNLM"/>
    </source>
</evidence>
<accession>A0A2N3G4K3</accession>
<evidence type="ECO:0000313" key="2">
    <source>
        <dbReference type="EMBL" id="PKQ27542.1"/>
    </source>
</evidence>
<sequence>MRKITGITLVIVLMAALGLAGCGGTGVKVSDTGVKVGNTEVETKGGKTTVKSGDTTITTKTPTEAELGVPIYPNAKMDENASVSVANSKGDKEYAVASLWTEDSVDKVSTWYKQKLASKPEYREMPIAEGGTQEMLFTWEEGDKYKTLMVGAGKVDDHPGKTVIVVNYVPVRIPLM</sequence>
<organism evidence="2 3">
    <name type="scientific">Candidatus Anoxymicrobium japonicum</name>
    <dbReference type="NCBI Taxonomy" id="2013648"/>
    <lineage>
        <taxon>Bacteria</taxon>
        <taxon>Bacillati</taxon>
        <taxon>Actinomycetota</taxon>
        <taxon>Candidatus Geothermincolia</taxon>
        <taxon>Candidatus Geothermincolales</taxon>
        <taxon>Candidatus Anoxymicrobiaceae</taxon>
        <taxon>Candidatus Anoxymicrobium</taxon>
    </lineage>
</organism>
<keyword evidence="1" id="KW-0732">Signal</keyword>
<dbReference type="EMBL" id="PHEX01000080">
    <property type="protein sequence ID" value="PKQ27542.1"/>
    <property type="molecule type" value="Genomic_DNA"/>
</dbReference>
<gene>
    <name evidence="2" type="ORF">CVT63_07425</name>
</gene>
<evidence type="ECO:0000256" key="1">
    <source>
        <dbReference type="SAM" id="SignalP"/>
    </source>
</evidence>
<feature type="signal peptide" evidence="1">
    <location>
        <begin position="1"/>
        <end position="20"/>
    </location>
</feature>
<feature type="chain" id="PRO_5038502408" description="Lipoprotein" evidence="1">
    <location>
        <begin position="21"/>
        <end position="176"/>
    </location>
</feature>
<dbReference type="PROSITE" id="PS51257">
    <property type="entry name" value="PROKAR_LIPOPROTEIN"/>
    <property type="match status" value="1"/>
</dbReference>